<dbReference type="EMBL" id="VBAI01000070">
    <property type="protein sequence ID" value="TMJ11360.1"/>
    <property type="molecule type" value="Genomic_DNA"/>
</dbReference>
<organism evidence="3 4">
    <name type="scientific">Candidatus Segetimicrobium genomatis</name>
    <dbReference type="NCBI Taxonomy" id="2569760"/>
    <lineage>
        <taxon>Bacteria</taxon>
        <taxon>Bacillati</taxon>
        <taxon>Candidatus Sysuimicrobiota</taxon>
        <taxon>Candidatus Sysuimicrobiia</taxon>
        <taxon>Candidatus Sysuimicrobiales</taxon>
        <taxon>Candidatus Segetimicrobiaceae</taxon>
        <taxon>Candidatus Segetimicrobium</taxon>
    </lineage>
</organism>
<comment type="caution">
    <text evidence="3">The sequence shown here is derived from an EMBL/GenBank/DDBJ whole genome shotgun (WGS) entry which is preliminary data.</text>
</comment>
<dbReference type="Proteomes" id="UP000315217">
    <property type="component" value="Unassembled WGS sequence"/>
</dbReference>
<dbReference type="AlphaFoldDB" id="A0A537LTN5"/>
<keyword evidence="1" id="KW-0812">Transmembrane</keyword>
<proteinExistence type="predicted"/>
<sequence>MTTAGAFARLVWGAVAAIGLGVIIAHHVRYFRKRRPLSFGAFLETTGWIIITSCAIGALGGGLARAGTRAVETAAAIVGLAFLIIGGQFR</sequence>
<evidence type="ECO:0000313" key="3">
    <source>
        <dbReference type="EMBL" id="TMJ11360.1"/>
    </source>
</evidence>
<evidence type="ECO:0000256" key="1">
    <source>
        <dbReference type="SAM" id="Phobius"/>
    </source>
</evidence>
<feature type="transmembrane region" description="Helical" evidence="1">
    <location>
        <begin position="37"/>
        <end position="64"/>
    </location>
</feature>
<dbReference type="EMBL" id="VBAJ01000209">
    <property type="protein sequence ID" value="TMJ06968.1"/>
    <property type="molecule type" value="Genomic_DNA"/>
</dbReference>
<evidence type="ECO:0000313" key="4">
    <source>
        <dbReference type="Proteomes" id="UP000315217"/>
    </source>
</evidence>
<evidence type="ECO:0000313" key="2">
    <source>
        <dbReference type="EMBL" id="TMJ06968.1"/>
    </source>
</evidence>
<feature type="transmembrane region" description="Helical" evidence="1">
    <location>
        <begin position="70"/>
        <end position="89"/>
    </location>
</feature>
<protein>
    <submittedName>
        <fullName evidence="3">Uncharacterized protein</fullName>
    </submittedName>
</protein>
<feature type="transmembrane region" description="Helical" evidence="1">
    <location>
        <begin position="6"/>
        <end position="25"/>
    </location>
</feature>
<accession>A0A537LTN5</accession>
<keyword evidence="1" id="KW-1133">Transmembrane helix</keyword>
<reference evidence="4 5" key="1">
    <citation type="journal article" date="2019" name="Nat. Microbiol.">
        <title>Mediterranean grassland soil C-N compound turnover is dependent on rainfall and depth, and is mediated by genomically divergent microorganisms.</title>
        <authorList>
            <person name="Diamond S."/>
            <person name="Andeer P.F."/>
            <person name="Li Z."/>
            <person name="Crits-Christoph A."/>
            <person name="Burstein D."/>
            <person name="Anantharaman K."/>
            <person name="Lane K.R."/>
            <person name="Thomas B.C."/>
            <person name="Pan C."/>
            <person name="Northen T.R."/>
            <person name="Banfield J.F."/>
        </authorList>
    </citation>
    <scope>NUCLEOTIDE SEQUENCE [LARGE SCALE GENOMIC DNA]</scope>
    <source>
        <strain evidence="3">NP_1</strain>
        <strain evidence="2">NP_2</strain>
    </source>
</reference>
<name>A0A537LTN5_9BACT</name>
<keyword evidence="1" id="KW-0472">Membrane</keyword>
<dbReference type="Proteomes" id="UP000318661">
    <property type="component" value="Unassembled WGS sequence"/>
</dbReference>
<evidence type="ECO:0000313" key="5">
    <source>
        <dbReference type="Proteomes" id="UP000318661"/>
    </source>
</evidence>
<gene>
    <name evidence="3" type="ORF">E6G98_05025</name>
    <name evidence="2" type="ORF">E6G99_08230</name>
</gene>